<dbReference type="EC" id="1.3.1.1" evidence="6"/>
<reference evidence="8" key="1">
    <citation type="journal article" date="2019" name="Microbiol. Resour. Announc.">
        <title>Complete Genome Sequence of Halomonas olivaria, a Moderately Halophilic Bacterium Isolated from Olive Processing Effluents, Obtained by Nanopore Sequencing.</title>
        <authorList>
            <person name="Nagata S."/>
            <person name="Ii K.M."/>
            <person name="Tsukimi T."/>
            <person name="Miura M.C."/>
            <person name="Galipon J."/>
            <person name="Arakawa K."/>
        </authorList>
    </citation>
    <scope>NUCLEOTIDE SEQUENCE [LARGE SCALE GENOMIC DNA]</scope>
    <source>
        <strain evidence="8">TYRC17</strain>
    </source>
</reference>
<dbReference type="InterPro" id="IPR013785">
    <property type="entry name" value="Aldolase_TIM"/>
</dbReference>
<evidence type="ECO:0000313" key="7">
    <source>
        <dbReference type="EMBL" id="BBI53709.1"/>
    </source>
</evidence>
<comment type="function">
    <text evidence="4">Involved in pyrimidine base degradation. Catalyzes physiologically the reduction of uracil to 5,6-dihydrouracil (DHU) by using NADH as a specific cosubstrate. It also catalyzes the reverse reaction and the reduction of thymine to 5,6-dihydrothymine (DHT).</text>
</comment>
<keyword evidence="8" id="KW-1185">Reference proteome</keyword>
<evidence type="ECO:0000256" key="3">
    <source>
        <dbReference type="ARBA" id="ARBA00048792"/>
    </source>
</evidence>
<dbReference type="SUPFAM" id="SSF51395">
    <property type="entry name" value="FMN-linked oxidoreductases"/>
    <property type="match status" value="1"/>
</dbReference>
<evidence type="ECO:0000256" key="5">
    <source>
        <dbReference type="ARBA" id="ARBA00049714"/>
    </source>
</evidence>
<dbReference type="Proteomes" id="UP000289555">
    <property type="component" value="Chromosome"/>
</dbReference>
<dbReference type="Gene3D" id="3.20.20.70">
    <property type="entry name" value="Aldolase class I"/>
    <property type="match status" value="1"/>
</dbReference>
<evidence type="ECO:0000256" key="6">
    <source>
        <dbReference type="ARBA" id="ARBA00049728"/>
    </source>
</evidence>
<organism evidence="7 8">
    <name type="scientific">Vreelandella olivaria</name>
    <dbReference type="NCBI Taxonomy" id="390919"/>
    <lineage>
        <taxon>Bacteria</taxon>
        <taxon>Pseudomonadati</taxon>
        <taxon>Pseudomonadota</taxon>
        <taxon>Gammaproteobacteria</taxon>
        <taxon>Oceanospirillales</taxon>
        <taxon>Halomonadaceae</taxon>
        <taxon>Vreelandella</taxon>
    </lineage>
</organism>
<evidence type="ECO:0000256" key="1">
    <source>
        <dbReference type="ARBA" id="ARBA00023002"/>
    </source>
</evidence>
<accession>A0ABM7GSN8</accession>
<dbReference type="PANTHER" id="PTHR43073">
    <property type="entry name" value="DIHYDROPYRIMIDINE DEHYDROGENASE [NADP(+)]"/>
    <property type="match status" value="1"/>
</dbReference>
<gene>
    <name evidence="7" type="ORF">HORIV_61300</name>
</gene>
<comment type="catalytic activity">
    <reaction evidence="3">
        <text>5,6-dihydrouracil + NAD(+) = uracil + NADH + H(+)</text>
        <dbReference type="Rhea" id="RHEA:20189"/>
        <dbReference type="ChEBI" id="CHEBI:15378"/>
        <dbReference type="ChEBI" id="CHEBI:15901"/>
        <dbReference type="ChEBI" id="CHEBI:17568"/>
        <dbReference type="ChEBI" id="CHEBI:57540"/>
        <dbReference type="ChEBI" id="CHEBI:57945"/>
        <dbReference type="EC" id="1.3.1.1"/>
    </reaction>
</comment>
<keyword evidence="1" id="KW-0560">Oxidoreductase</keyword>
<evidence type="ECO:0000256" key="4">
    <source>
        <dbReference type="ARBA" id="ARBA00049578"/>
    </source>
</evidence>
<dbReference type="EMBL" id="AP019416">
    <property type="protein sequence ID" value="BBI53709.1"/>
    <property type="molecule type" value="Genomic_DNA"/>
</dbReference>
<dbReference type="PANTHER" id="PTHR43073:SF2">
    <property type="entry name" value="DIHYDROPYRIMIDINE DEHYDROGENASE [NADP(+)]"/>
    <property type="match status" value="1"/>
</dbReference>
<name>A0ABM7GSN8_9GAMM</name>
<comment type="subunit">
    <text evidence="5">Heterotetramer of 2 PreA and 2 PreT subunits.</text>
</comment>
<proteinExistence type="predicted"/>
<evidence type="ECO:0000256" key="2">
    <source>
        <dbReference type="ARBA" id="ARBA00047685"/>
    </source>
</evidence>
<evidence type="ECO:0000313" key="8">
    <source>
        <dbReference type="Proteomes" id="UP000289555"/>
    </source>
</evidence>
<sequence>MPSRYAGARHGAAVGQNPDLIEKVTYWCKKHYSKPVIVKLTPNITDIRVGAQAALRVVPMRSR</sequence>
<protein>
    <recommendedName>
        <fullName evidence="6">dihydrouracil dehydrogenase (NAD(+))</fullName>
        <ecNumber evidence="6">1.3.1.1</ecNumber>
    </recommendedName>
</protein>
<comment type="catalytic activity">
    <reaction evidence="2">
        <text>5,6-dihydrothymine + NAD(+) = thymine + NADH + H(+)</text>
        <dbReference type="Rhea" id="RHEA:28791"/>
        <dbReference type="ChEBI" id="CHEBI:15378"/>
        <dbReference type="ChEBI" id="CHEBI:17821"/>
        <dbReference type="ChEBI" id="CHEBI:27468"/>
        <dbReference type="ChEBI" id="CHEBI:57540"/>
        <dbReference type="ChEBI" id="CHEBI:57945"/>
        <dbReference type="EC" id="1.3.1.1"/>
    </reaction>
</comment>